<protein>
    <recommendedName>
        <fullName evidence="4">PEGA domain-containing protein</fullName>
    </recommendedName>
</protein>
<proteinExistence type="predicted"/>
<feature type="region of interest" description="Disordered" evidence="1">
    <location>
        <begin position="214"/>
        <end position="366"/>
    </location>
</feature>
<evidence type="ECO:0000313" key="3">
    <source>
        <dbReference type="Proteomes" id="UP000502415"/>
    </source>
</evidence>
<dbReference type="AlphaFoldDB" id="A0A7Z2ZR12"/>
<evidence type="ECO:0000256" key="1">
    <source>
        <dbReference type="SAM" id="MobiDB-lite"/>
    </source>
</evidence>
<feature type="compositionally biased region" description="Low complexity" evidence="1">
    <location>
        <begin position="164"/>
        <end position="183"/>
    </location>
</feature>
<reference evidence="2 3" key="1">
    <citation type="submission" date="2020-04" db="EMBL/GenBank/DDBJ databases">
        <title>Genome sequencing of novel species.</title>
        <authorList>
            <person name="Heo J."/>
            <person name="Kim S.-J."/>
            <person name="Kim J.-S."/>
            <person name="Hong S.-B."/>
            <person name="Kwon S.-W."/>
        </authorList>
    </citation>
    <scope>NUCLEOTIDE SEQUENCE [LARGE SCALE GENOMIC DNA]</scope>
    <source>
        <strain evidence="2 3">GN2-R2</strain>
    </source>
</reference>
<organism evidence="2 3">
    <name type="scientific">Massilia forsythiae</name>
    <dbReference type="NCBI Taxonomy" id="2728020"/>
    <lineage>
        <taxon>Bacteria</taxon>
        <taxon>Pseudomonadati</taxon>
        <taxon>Pseudomonadota</taxon>
        <taxon>Betaproteobacteria</taxon>
        <taxon>Burkholderiales</taxon>
        <taxon>Oxalobacteraceae</taxon>
        <taxon>Telluria group</taxon>
        <taxon>Massilia</taxon>
    </lineage>
</organism>
<dbReference type="EMBL" id="CP051685">
    <property type="protein sequence ID" value="QJD98614.1"/>
    <property type="molecule type" value="Genomic_DNA"/>
</dbReference>
<dbReference type="Proteomes" id="UP000502415">
    <property type="component" value="Chromosome"/>
</dbReference>
<name>A0A7Z2ZR12_9BURK</name>
<gene>
    <name evidence="2" type="ORF">HH212_16725</name>
</gene>
<feature type="compositionally biased region" description="Pro residues" evidence="1">
    <location>
        <begin position="317"/>
        <end position="326"/>
    </location>
</feature>
<evidence type="ECO:0008006" key="4">
    <source>
        <dbReference type="Google" id="ProtNLM"/>
    </source>
</evidence>
<feature type="compositionally biased region" description="Low complexity" evidence="1">
    <location>
        <begin position="434"/>
        <end position="504"/>
    </location>
</feature>
<dbReference type="SUPFAM" id="SSF56112">
    <property type="entry name" value="Protein kinase-like (PK-like)"/>
    <property type="match status" value="1"/>
</dbReference>
<dbReference type="InterPro" id="IPR011009">
    <property type="entry name" value="Kinase-like_dom_sf"/>
</dbReference>
<feature type="region of interest" description="Disordered" evidence="1">
    <location>
        <begin position="398"/>
        <end position="548"/>
    </location>
</feature>
<feature type="compositionally biased region" description="Low complexity" evidence="1">
    <location>
        <begin position="526"/>
        <end position="547"/>
    </location>
</feature>
<dbReference type="KEGG" id="mfy:HH212_16725"/>
<evidence type="ECO:0000313" key="2">
    <source>
        <dbReference type="EMBL" id="QJD98614.1"/>
    </source>
</evidence>
<keyword evidence="3" id="KW-1185">Reference proteome</keyword>
<feature type="compositionally biased region" description="Pro residues" evidence="1">
    <location>
        <begin position="243"/>
        <end position="261"/>
    </location>
</feature>
<accession>A0A7Z2ZR12</accession>
<feature type="region of interest" description="Disordered" evidence="1">
    <location>
        <begin position="154"/>
        <end position="196"/>
    </location>
</feature>
<feature type="compositionally biased region" description="Low complexity" evidence="1">
    <location>
        <begin position="289"/>
        <end position="314"/>
    </location>
</feature>
<sequence>MTSPTNTGPDHAASIGNTVRDIVEHDPGRIDEAWCYKLIRQLLRSIDMQTAMGMPHRAITPDTVAIHDNGAPLLLPLLLSDVRPAVEEDLHALAGVIHYAITRELLPQGPLRGRDLPGYGEPLLTAIDRCMSPDPGERPHGIGELRGLLGIAAVETPAPPPAPAGLDLPGLDLDAIDPADLGPIPDDEPAPADALEPDPAAQLDAIIAELDAAADPDDGAPRPDAPAQESDASARTGMAQVPDPAPAPVPDTAPVPVPVPDTAPLADAARSGDTAPPAVPAQLIKPAQAGPAADAPSVPAADAASARPASSTDDGPVPQPLRPSSPAPLETAAVIPPLSASTSPSVAVGIPPPPLQAGKANAGRAPQAQRRPWSLAVGAAVLVAIVLAGYLGWRGKGPSTPAGRAPAPVEDAGTVPGTGTPAASVPAAGTPDIGTSATGSAGTGTDQAPSAAPSAAPPTTSASTVAQGGTATAPATPAAAAGQPASGNMAATPTPFPAPATAKAPMPPLQPGAPRNAGSVNPAPAPAAAPERPAAASSAAQPASEAPVPNGGAAYRLQIQPWGVVYVDGAERGVSPPLKRVTLAPGRHTIRIANPNFQERALEVDTAEGDGRITVDFAAE</sequence>